<dbReference type="PANTHER" id="PTHR21180:SF32">
    <property type="entry name" value="ENDONUCLEASE_EXONUCLEASE_PHOSPHATASE FAMILY DOMAIN-CONTAINING PROTEIN 1"/>
    <property type="match status" value="1"/>
</dbReference>
<dbReference type="Gene3D" id="3.10.560.10">
    <property type="entry name" value="Outer membrane lipoprotein wza domain like"/>
    <property type="match status" value="1"/>
</dbReference>
<dbReference type="SUPFAM" id="SSF47781">
    <property type="entry name" value="RuvA domain 2-like"/>
    <property type="match status" value="1"/>
</dbReference>
<comment type="caution">
    <text evidence="3">The sequence shown here is derived from an EMBL/GenBank/DDBJ whole genome shotgun (WGS) entry which is preliminary data.</text>
</comment>
<accession>A0A7W4YD53</accession>
<protein>
    <submittedName>
        <fullName evidence="3">Competence protein ComEA</fullName>
    </submittedName>
</protein>
<dbReference type="Gene3D" id="1.10.150.280">
    <property type="entry name" value="AF1531-like domain"/>
    <property type="match status" value="1"/>
</dbReference>
<sequence>MSESELADLFERPPRPRVRIGVGAAVVLVLAVLATAIAIAAFRPTPSLGAIGEGSPTAGIELDSRQAPAEGAATSSATLLVHVVGAVANPGVYEVSPGARVVDGIAAAGGLAADADPSLLNMARTLVDGEQLRVPRVGELPTAPVATGGAPPGAGGASAAGGLVNLNTATAVELEELPRIGPAMSSRIIDYREQNGGFSSVEDLKEVAGVGDATYEGLVDLVTV</sequence>
<evidence type="ECO:0000259" key="2">
    <source>
        <dbReference type="Pfam" id="PF10531"/>
    </source>
</evidence>
<keyword evidence="1" id="KW-0472">Membrane</keyword>
<dbReference type="GO" id="GO:0015627">
    <property type="term" value="C:type II protein secretion system complex"/>
    <property type="evidence" value="ECO:0007669"/>
    <property type="project" value="TreeGrafter"/>
</dbReference>
<organism evidence="3 4">
    <name type="scientific">Pseudoclavibacter helvolus</name>
    <dbReference type="NCBI Taxonomy" id="255205"/>
    <lineage>
        <taxon>Bacteria</taxon>
        <taxon>Bacillati</taxon>
        <taxon>Actinomycetota</taxon>
        <taxon>Actinomycetes</taxon>
        <taxon>Micrococcales</taxon>
        <taxon>Microbacteriaceae</taxon>
        <taxon>Pseudoclavibacter</taxon>
    </lineage>
</organism>
<keyword evidence="4" id="KW-1185">Reference proteome</keyword>
<dbReference type="AlphaFoldDB" id="A0A7W4YD53"/>
<dbReference type="PANTHER" id="PTHR21180">
    <property type="entry name" value="ENDONUCLEASE/EXONUCLEASE/PHOSPHATASE FAMILY DOMAIN-CONTAINING PROTEIN 1"/>
    <property type="match status" value="1"/>
</dbReference>
<evidence type="ECO:0000313" key="4">
    <source>
        <dbReference type="Proteomes" id="UP000545286"/>
    </source>
</evidence>
<dbReference type="NCBIfam" id="TIGR00426">
    <property type="entry name" value="competence protein ComEA helix-hairpin-helix repeat region"/>
    <property type="match status" value="1"/>
</dbReference>
<dbReference type="InterPro" id="IPR019554">
    <property type="entry name" value="Soluble_ligand-bd"/>
</dbReference>
<feature type="domain" description="Soluble ligand binding" evidence="2">
    <location>
        <begin position="81"/>
        <end position="133"/>
    </location>
</feature>
<proteinExistence type="predicted"/>
<dbReference type="InterPro" id="IPR004509">
    <property type="entry name" value="Competence_ComEA_HhH"/>
</dbReference>
<feature type="transmembrane region" description="Helical" evidence="1">
    <location>
        <begin position="20"/>
        <end position="42"/>
    </location>
</feature>
<dbReference type="InterPro" id="IPR010994">
    <property type="entry name" value="RuvA_2-like"/>
</dbReference>
<keyword evidence="1" id="KW-0812">Transmembrane</keyword>
<reference evidence="3 4" key="1">
    <citation type="submission" date="2020-08" db="EMBL/GenBank/DDBJ databases">
        <title>Sequencing the genomes of 1000 actinobacteria strains.</title>
        <authorList>
            <person name="Klenk H.-P."/>
        </authorList>
    </citation>
    <scope>NUCLEOTIDE SEQUENCE [LARGE SCALE GENOMIC DNA]</scope>
    <source>
        <strain evidence="3 4">DSM 20419</strain>
    </source>
</reference>
<dbReference type="Pfam" id="PF10531">
    <property type="entry name" value="SLBB"/>
    <property type="match status" value="1"/>
</dbReference>
<gene>
    <name evidence="3" type="ORF">FHX72_000126</name>
</gene>
<dbReference type="EMBL" id="JACHWJ010000001">
    <property type="protein sequence ID" value="MBB2956014.1"/>
    <property type="molecule type" value="Genomic_DNA"/>
</dbReference>
<dbReference type="GO" id="GO:0015628">
    <property type="term" value="P:protein secretion by the type II secretion system"/>
    <property type="evidence" value="ECO:0007669"/>
    <property type="project" value="TreeGrafter"/>
</dbReference>
<name>A0A7W4YD53_9MICO</name>
<dbReference type="InterPro" id="IPR051675">
    <property type="entry name" value="Endo/Exo/Phosphatase_dom_1"/>
</dbReference>
<keyword evidence="1" id="KW-1133">Transmembrane helix</keyword>
<evidence type="ECO:0000313" key="3">
    <source>
        <dbReference type="EMBL" id="MBB2956014.1"/>
    </source>
</evidence>
<evidence type="ECO:0000256" key="1">
    <source>
        <dbReference type="SAM" id="Phobius"/>
    </source>
</evidence>
<dbReference type="Proteomes" id="UP000545286">
    <property type="component" value="Unassembled WGS sequence"/>
</dbReference>
<dbReference type="RefSeq" id="WP_338109984.1">
    <property type="nucleotide sequence ID" value="NZ_JACHWJ010000001.1"/>
</dbReference>
<dbReference type="Pfam" id="PF12836">
    <property type="entry name" value="HHH_3"/>
    <property type="match status" value="1"/>
</dbReference>